<feature type="signal peptide" evidence="1">
    <location>
        <begin position="1"/>
        <end position="27"/>
    </location>
</feature>
<dbReference type="Proteomes" id="UP000189055">
    <property type="component" value="Chromosome"/>
</dbReference>
<dbReference type="STRING" id="1076596.A0U91_11040"/>
<proteinExistence type="predicted"/>
<accession>A0A1U9LFR0</accession>
<gene>
    <name evidence="2" type="ORF">A0U91_11040</name>
</gene>
<protein>
    <submittedName>
        <fullName evidence="2">Uncharacterized protein</fullName>
    </submittedName>
</protein>
<dbReference type="EMBL" id="CP014687">
    <property type="protein sequence ID" value="AQT05306.1"/>
    <property type="molecule type" value="Genomic_DNA"/>
</dbReference>
<dbReference type="AlphaFoldDB" id="A0A1U9LFR0"/>
<evidence type="ECO:0000313" key="3">
    <source>
        <dbReference type="Proteomes" id="UP000189055"/>
    </source>
</evidence>
<evidence type="ECO:0000313" key="2">
    <source>
        <dbReference type="EMBL" id="AQT05306.1"/>
    </source>
</evidence>
<dbReference type="RefSeq" id="WP_077931092.1">
    <property type="nucleotide sequence ID" value="NZ_CP014687.1"/>
</dbReference>
<organism evidence="2 3">
    <name type="scientific">Acetobacter persici</name>
    <dbReference type="NCBI Taxonomy" id="1076596"/>
    <lineage>
        <taxon>Bacteria</taxon>
        <taxon>Pseudomonadati</taxon>
        <taxon>Pseudomonadota</taxon>
        <taxon>Alphaproteobacteria</taxon>
        <taxon>Acetobacterales</taxon>
        <taxon>Acetobacteraceae</taxon>
        <taxon>Acetobacter</taxon>
    </lineage>
</organism>
<dbReference type="KEGG" id="aper:A0U91_11040"/>
<name>A0A1U9LFR0_9PROT</name>
<keyword evidence="1" id="KW-0732">Signal</keyword>
<feature type="chain" id="PRO_5013250964" evidence="1">
    <location>
        <begin position="28"/>
        <end position="295"/>
    </location>
</feature>
<reference evidence="2 3" key="1">
    <citation type="submission" date="2016-03" db="EMBL/GenBank/DDBJ databases">
        <title>Acetic acid bacteria sequencing.</title>
        <authorList>
            <person name="Brandt J."/>
            <person name="Jakob F."/>
            <person name="Vogel R.F."/>
        </authorList>
    </citation>
    <scope>NUCLEOTIDE SEQUENCE [LARGE SCALE GENOMIC DNA]</scope>
    <source>
        <strain evidence="2 3">TMW2.1084</strain>
    </source>
</reference>
<sequence>MTGFGFVLRGVFLFLMVCMMGPGSSYAAGNPPATEELGMSGTIGKEPIAMIITLENRTHPTKAHYSSASAQKIIPLTVQVTGNHVVLSGQDKGIFTLHFVAGSREKADPLSFYTASGMQGMWSDGTKTLPVSLQFVLSRDHLTDCIFYPHHLPNDKPIPAEKRCEQDADMAALRQCIHSPYTSDDAVESCINTALKTCHPDQRTTNLCVSDITVYLDRAIRQRLASLAPHGLTEQSYPLWLKQVTQSCLDTSGFSPEGTGFAADIGFCVAEEKLRLLQNALQPMPQRIRSERPRH</sequence>
<evidence type="ECO:0000256" key="1">
    <source>
        <dbReference type="SAM" id="SignalP"/>
    </source>
</evidence>